<evidence type="ECO:0000256" key="4">
    <source>
        <dbReference type="ARBA" id="ARBA00022692"/>
    </source>
</evidence>
<keyword evidence="7 9" id="KW-0811">Translocation</keyword>
<evidence type="ECO:0000256" key="2">
    <source>
        <dbReference type="ARBA" id="ARBA00022448"/>
    </source>
</evidence>
<keyword evidence="2 9" id="KW-0813">Transport</keyword>
<evidence type="ECO:0000256" key="11">
    <source>
        <dbReference type="SAM" id="Phobius"/>
    </source>
</evidence>
<dbReference type="HAMAP" id="MF_00237">
    <property type="entry name" value="TatB"/>
    <property type="match status" value="1"/>
</dbReference>
<dbReference type="PRINTS" id="PR01506">
    <property type="entry name" value="TATBPROTEIN"/>
</dbReference>
<dbReference type="GO" id="GO:0033281">
    <property type="term" value="C:TAT protein transport complex"/>
    <property type="evidence" value="ECO:0007669"/>
    <property type="project" value="UniProtKB-UniRule"/>
</dbReference>
<evidence type="ECO:0000256" key="5">
    <source>
        <dbReference type="ARBA" id="ARBA00022927"/>
    </source>
</evidence>
<keyword evidence="8 9" id="KW-0472">Membrane</keyword>
<evidence type="ECO:0000313" key="12">
    <source>
        <dbReference type="EMBL" id="KIC56295.1"/>
    </source>
</evidence>
<evidence type="ECO:0000256" key="3">
    <source>
        <dbReference type="ARBA" id="ARBA00022475"/>
    </source>
</evidence>
<feature type="compositionally biased region" description="Basic residues" evidence="10">
    <location>
        <begin position="183"/>
        <end position="192"/>
    </location>
</feature>
<dbReference type="NCBIfam" id="TIGR01410">
    <property type="entry name" value="tatB"/>
    <property type="match status" value="1"/>
</dbReference>
<dbReference type="Pfam" id="PF02416">
    <property type="entry name" value="TatA_B_E"/>
    <property type="match status" value="1"/>
</dbReference>
<dbReference type="EMBL" id="JWSY01000024">
    <property type="protein sequence ID" value="KIC56295.1"/>
    <property type="molecule type" value="Genomic_DNA"/>
</dbReference>
<evidence type="ECO:0000256" key="7">
    <source>
        <dbReference type="ARBA" id="ARBA00023010"/>
    </source>
</evidence>
<evidence type="ECO:0000256" key="10">
    <source>
        <dbReference type="SAM" id="MobiDB-lite"/>
    </source>
</evidence>
<dbReference type="GO" id="GO:0008320">
    <property type="term" value="F:protein transmembrane transporter activity"/>
    <property type="evidence" value="ECO:0007669"/>
    <property type="project" value="UniProtKB-UniRule"/>
</dbReference>
<keyword evidence="6 9" id="KW-1133">Transmembrane helix</keyword>
<dbReference type="InterPro" id="IPR003369">
    <property type="entry name" value="TatA/B/E"/>
</dbReference>
<dbReference type="Proteomes" id="UP000031166">
    <property type="component" value="Unassembled WGS sequence"/>
</dbReference>
<keyword evidence="4 9" id="KW-0812">Transmembrane</keyword>
<protein>
    <recommendedName>
        <fullName evidence="9">Sec-independent protein translocase protein TatB</fullName>
    </recommendedName>
</protein>
<sequence length="192" mass="19744">MGGLGPGIGGFELVVIGLVALLVVGPKDLPVLMRRVGQMVAKARAMANEFRSSFDEMARQSELDDLRKEVEALRTGQGAMYPLGAEADAAFRDINAGLTGPTAAAALPAPEPEAPVMTPAADEWPDTPAPVEPVMTTKSKRAAPKAKTETGVSGSATAKPRSAAKPKTAASAAKTKAVAAKPKTSRKKAADL</sequence>
<organism evidence="12 13">
    <name type="scientific">Brevundimonas nasdae</name>
    <dbReference type="NCBI Taxonomy" id="172043"/>
    <lineage>
        <taxon>Bacteria</taxon>
        <taxon>Pseudomonadati</taxon>
        <taxon>Pseudomonadota</taxon>
        <taxon>Alphaproteobacteria</taxon>
        <taxon>Caulobacterales</taxon>
        <taxon>Caulobacteraceae</taxon>
        <taxon>Brevundimonas</taxon>
    </lineage>
</organism>
<keyword evidence="5 9" id="KW-0653">Protein transport</keyword>
<accession>A0A0B4CW60</accession>
<dbReference type="PANTHER" id="PTHR33162:SF1">
    <property type="entry name" value="SEC-INDEPENDENT PROTEIN TRANSLOCASE PROTEIN TATA, CHLOROPLASTIC"/>
    <property type="match status" value="1"/>
</dbReference>
<evidence type="ECO:0000313" key="13">
    <source>
        <dbReference type="Proteomes" id="UP000031166"/>
    </source>
</evidence>
<comment type="subcellular location">
    <subcellularLocation>
        <location evidence="9">Cell membrane</location>
        <topology evidence="9">Single-pass membrane protein</topology>
    </subcellularLocation>
    <subcellularLocation>
        <location evidence="1">Membrane</location>
        <topology evidence="1">Single-pass membrane protein</topology>
    </subcellularLocation>
</comment>
<dbReference type="GO" id="GO:0043953">
    <property type="term" value="P:protein transport by the Tat complex"/>
    <property type="evidence" value="ECO:0007669"/>
    <property type="project" value="UniProtKB-UniRule"/>
</dbReference>
<comment type="similarity">
    <text evidence="9">Belongs to the TatB family.</text>
</comment>
<feature type="transmembrane region" description="Helical" evidence="11">
    <location>
        <begin position="6"/>
        <end position="25"/>
    </location>
</feature>
<dbReference type="STRING" id="172043.RM53_13385"/>
<comment type="function">
    <text evidence="9">Part of the twin-arginine translocation (Tat) system that transports large folded proteins containing a characteristic twin-arginine motif in their signal peptide across membranes. Together with TatC, TatB is part of a receptor directly interacting with Tat signal peptides. TatB may form an oligomeric binding site that transiently accommodates folded Tat precursor proteins before their translocation.</text>
</comment>
<gene>
    <name evidence="9" type="primary">tatB</name>
    <name evidence="12" type="ORF">RM53_13385</name>
</gene>
<evidence type="ECO:0000256" key="6">
    <source>
        <dbReference type="ARBA" id="ARBA00022989"/>
    </source>
</evidence>
<evidence type="ECO:0000256" key="8">
    <source>
        <dbReference type="ARBA" id="ARBA00023136"/>
    </source>
</evidence>
<keyword evidence="3 9" id="KW-1003">Cell membrane</keyword>
<reference evidence="12 13" key="1">
    <citation type="submission" date="2014-12" db="EMBL/GenBank/DDBJ databases">
        <title>Genome sequencing of Brevundimonas nasdae TPW30.</title>
        <authorList>
            <person name="Tan P.W."/>
            <person name="Chan K.-G."/>
        </authorList>
    </citation>
    <scope>NUCLEOTIDE SEQUENCE [LARGE SCALE GENOMIC DNA]</scope>
    <source>
        <strain evidence="12 13">TPW30</strain>
    </source>
</reference>
<comment type="subunit">
    <text evidence="9">The Tat system comprises two distinct complexes: a TatABC complex, containing multiple copies of TatA, TatB and TatC subunits, and a separate TatA complex, containing only TatA subunits. Substrates initially bind to the TatABC complex, which probably triggers association of the separate TatA complex to form the active translocon.</text>
</comment>
<comment type="caution">
    <text evidence="12">The sequence shown here is derived from an EMBL/GenBank/DDBJ whole genome shotgun (WGS) entry which is preliminary data.</text>
</comment>
<dbReference type="Gene3D" id="1.20.5.3310">
    <property type="match status" value="1"/>
</dbReference>
<evidence type="ECO:0000256" key="1">
    <source>
        <dbReference type="ARBA" id="ARBA00004167"/>
    </source>
</evidence>
<dbReference type="InterPro" id="IPR018448">
    <property type="entry name" value="TatB"/>
</dbReference>
<dbReference type="PANTHER" id="PTHR33162">
    <property type="entry name" value="SEC-INDEPENDENT PROTEIN TRANSLOCASE PROTEIN TATA, CHLOROPLASTIC"/>
    <property type="match status" value="1"/>
</dbReference>
<dbReference type="RefSeq" id="WP_039247496.1">
    <property type="nucleotide sequence ID" value="NZ_JWSY01000024.1"/>
</dbReference>
<feature type="region of interest" description="Disordered" evidence="10">
    <location>
        <begin position="102"/>
        <end position="192"/>
    </location>
</feature>
<proteinExistence type="inferred from homology"/>
<feature type="compositionally biased region" description="Low complexity" evidence="10">
    <location>
        <begin position="155"/>
        <end position="182"/>
    </location>
</feature>
<dbReference type="AlphaFoldDB" id="A0A0B4CW60"/>
<name>A0A0B4CW60_9CAUL</name>
<evidence type="ECO:0000256" key="9">
    <source>
        <dbReference type="HAMAP-Rule" id="MF_00237"/>
    </source>
</evidence>